<name>A0A419T4C9_9FIRM</name>
<feature type="domain" description="PTS EIIB type-3" evidence="8">
    <location>
        <begin position="1"/>
        <end position="102"/>
    </location>
</feature>
<dbReference type="AlphaFoldDB" id="A0A419T4C9"/>
<dbReference type="PANTHER" id="PTHR34581">
    <property type="entry name" value="PTS SYSTEM N,N'-DIACETYLCHITOBIOSE-SPECIFIC EIIB COMPONENT"/>
    <property type="match status" value="1"/>
</dbReference>
<keyword evidence="10" id="KW-1185">Reference proteome</keyword>
<sequence length="102" mass="11407">MKILLCCAAGMSTSLIVEKMKKAAETRNMDVTIEAVSVDEIENVIQDYDVVLLGPQVKYKKNQLQKLGDKHGKKVDVINPVDYGLVKGDKILDFAIKLREDE</sequence>
<dbReference type="InterPro" id="IPR013012">
    <property type="entry name" value="PTS_EIIB_3"/>
</dbReference>
<dbReference type="RefSeq" id="WP_120168739.1">
    <property type="nucleotide sequence ID" value="NZ_MCIB01000012.1"/>
</dbReference>
<evidence type="ECO:0000256" key="6">
    <source>
        <dbReference type="ARBA" id="ARBA00022777"/>
    </source>
</evidence>
<feature type="modified residue" description="Phosphocysteine; by EIIA" evidence="7">
    <location>
        <position position="7"/>
    </location>
</feature>
<dbReference type="InterPro" id="IPR036095">
    <property type="entry name" value="PTS_EIIB-like_sf"/>
</dbReference>
<dbReference type="InterPro" id="IPR003501">
    <property type="entry name" value="PTS_EIIB_2/3"/>
</dbReference>
<dbReference type="GO" id="GO:0016301">
    <property type="term" value="F:kinase activity"/>
    <property type="evidence" value="ECO:0007669"/>
    <property type="project" value="UniProtKB-KW"/>
</dbReference>
<evidence type="ECO:0000256" key="4">
    <source>
        <dbReference type="ARBA" id="ARBA00022679"/>
    </source>
</evidence>
<keyword evidence="1" id="KW-0813">Transport</keyword>
<keyword evidence="5" id="KW-0598">Phosphotransferase system</keyword>
<evidence type="ECO:0000256" key="2">
    <source>
        <dbReference type="ARBA" id="ARBA00022553"/>
    </source>
</evidence>
<gene>
    <name evidence="9" type="ORF">BET03_03060</name>
</gene>
<dbReference type="InterPro" id="IPR051819">
    <property type="entry name" value="PTS_sugar-specific_EIIB"/>
</dbReference>
<keyword evidence="4" id="KW-0808">Transferase</keyword>
<protein>
    <submittedName>
        <fullName evidence="9">PTS sugar transporter subunit IIB</fullName>
    </submittedName>
</protein>
<accession>A0A419T4C9</accession>
<proteinExistence type="predicted"/>
<keyword evidence="2" id="KW-0597">Phosphoprotein</keyword>
<dbReference type="OrthoDB" id="9808134at2"/>
<evidence type="ECO:0000256" key="1">
    <source>
        <dbReference type="ARBA" id="ARBA00022448"/>
    </source>
</evidence>
<comment type="caution">
    <text evidence="9">The sequence shown here is derived from an EMBL/GenBank/DDBJ whole genome shotgun (WGS) entry which is preliminary data.</text>
</comment>
<dbReference type="Pfam" id="PF02302">
    <property type="entry name" value="PTS_IIB"/>
    <property type="match status" value="1"/>
</dbReference>
<dbReference type="EMBL" id="MCIB01000012">
    <property type="protein sequence ID" value="RKD32305.1"/>
    <property type="molecule type" value="Genomic_DNA"/>
</dbReference>
<organism evidence="9 10">
    <name type="scientific">Thermohalobacter berrensis</name>
    <dbReference type="NCBI Taxonomy" id="99594"/>
    <lineage>
        <taxon>Bacteria</taxon>
        <taxon>Bacillati</taxon>
        <taxon>Bacillota</taxon>
        <taxon>Tissierellia</taxon>
        <taxon>Tissierellales</taxon>
        <taxon>Thermohalobacteraceae</taxon>
        <taxon>Thermohalobacter</taxon>
    </lineage>
</organism>
<dbReference type="Proteomes" id="UP000284177">
    <property type="component" value="Unassembled WGS sequence"/>
</dbReference>
<evidence type="ECO:0000256" key="7">
    <source>
        <dbReference type="PROSITE-ProRule" id="PRU00423"/>
    </source>
</evidence>
<dbReference type="SUPFAM" id="SSF52794">
    <property type="entry name" value="PTS system IIB component-like"/>
    <property type="match status" value="1"/>
</dbReference>
<keyword evidence="3 9" id="KW-0762">Sugar transport</keyword>
<evidence type="ECO:0000259" key="8">
    <source>
        <dbReference type="PROSITE" id="PS51100"/>
    </source>
</evidence>
<dbReference type="GO" id="GO:0009401">
    <property type="term" value="P:phosphoenolpyruvate-dependent sugar phosphotransferase system"/>
    <property type="evidence" value="ECO:0007669"/>
    <property type="project" value="UniProtKB-KW"/>
</dbReference>
<evidence type="ECO:0000313" key="9">
    <source>
        <dbReference type="EMBL" id="RKD32305.1"/>
    </source>
</evidence>
<evidence type="ECO:0000313" key="10">
    <source>
        <dbReference type="Proteomes" id="UP000284177"/>
    </source>
</evidence>
<evidence type="ECO:0000256" key="5">
    <source>
        <dbReference type="ARBA" id="ARBA00022683"/>
    </source>
</evidence>
<evidence type="ECO:0000256" key="3">
    <source>
        <dbReference type="ARBA" id="ARBA00022597"/>
    </source>
</evidence>
<dbReference type="NCBIfam" id="TIGR00853">
    <property type="entry name" value="pts-lac"/>
    <property type="match status" value="1"/>
</dbReference>
<dbReference type="Gene3D" id="3.40.50.2300">
    <property type="match status" value="1"/>
</dbReference>
<dbReference type="PANTHER" id="PTHR34581:SF2">
    <property type="entry name" value="PTS SYSTEM N,N'-DIACETYLCHITOBIOSE-SPECIFIC EIIB COMPONENT"/>
    <property type="match status" value="1"/>
</dbReference>
<keyword evidence="6" id="KW-0418">Kinase</keyword>
<dbReference type="GO" id="GO:0008982">
    <property type="term" value="F:protein-N(PI)-phosphohistidine-sugar phosphotransferase activity"/>
    <property type="evidence" value="ECO:0007669"/>
    <property type="project" value="InterPro"/>
</dbReference>
<reference evidence="9 10" key="1">
    <citation type="submission" date="2016-08" db="EMBL/GenBank/DDBJ databases">
        <title>Novel Firmicutes and Novel Genomes.</title>
        <authorList>
            <person name="Poppleton D.I."/>
            <person name="Gribaldo S."/>
        </authorList>
    </citation>
    <scope>NUCLEOTIDE SEQUENCE [LARGE SCALE GENOMIC DNA]</scope>
    <source>
        <strain evidence="9 10">CTT3</strain>
    </source>
</reference>
<dbReference type="PROSITE" id="PS51100">
    <property type="entry name" value="PTS_EIIB_TYPE_3"/>
    <property type="match status" value="1"/>
</dbReference>
<dbReference type="CDD" id="cd05564">
    <property type="entry name" value="PTS_IIB_chitobiose_lichenan"/>
    <property type="match status" value="1"/>
</dbReference>